<keyword evidence="3" id="KW-1133">Transmembrane helix</keyword>
<dbReference type="STRING" id="28136.SAMN02745202_02004"/>
<feature type="region of interest" description="Disordered" evidence="2">
    <location>
        <begin position="586"/>
        <end position="617"/>
    </location>
</feature>
<evidence type="ECO:0000256" key="1">
    <source>
        <dbReference type="SAM" id="Coils"/>
    </source>
</evidence>
<organism evidence="4 5">
    <name type="scientific">Segatella oulorum</name>
    <dbReference type="NCBI Taxonomy" id="28136"/>
    <lineage>
        <taxon>Bacteria</taxon>
        <taxon>Pseudomonadati</taxon>
        <taxon>Bacteroidota</taxon>
        <taxon>Bacteroidia</taxon>
        <taxon>Bacteroidales</taxon>
        <taxon>Prevotellaceae</taxon>
        <taxon>Segatella</taxon>
    </lineage>
</organism>
<dbReference type="RefSeq" id="WP_078805781.1">
    <property type="nucleotide sequence ID" value="NZ_FUXK01000026.1"/>
</dbReference>
<feature type="compositionally biased region" description="Basic and acidic residues" evidence="2">
    <location>
        <begin position="586"/>
        <end position="607"/>
    </location>
</feature>
<dbReference type="AlphaFoldDB" id="A0A1T4QXP6"/>
<feature type="coiled-coil region" evidence="1">
    <location>
        <begin position="444"/>
        <end position="471"/>
    </location>
</feature>
<dbReference type="EMBL" id="FUXK01000026">
    <property type="protein sequence ID" value="SKA08530.1"/>
    <property type="molecule type" value="Genomic_DNA"/>
</dbReference>
<name>A0A1T4QXP6_9BACT</name>
<proteinExistence type="predicted"/>
<feature type="coiled-coil region" evidence="1">
    <location>
        <begin position="24"/>
        <end position="51"/>
    </location>
</feature>
<feature type="coiled-coil region" evidence="1">
    <location>
        <begin position="547"/>
        <end position="585"/>
    </location>
</feature>
<reference evidence="4 5" key="1">
    <citation type="submission" date="2017-02" db="EMBL/GenBank/DDBJ databases">
        <authorList>
            <person name="Peterson S.W."/>
        </authorList>
    </citation>
    <scope>NUCLEOTIDE SEQUENCE [LARGE SCALE GENOMIC DNA]</scope>
    <source>
        <strain evidence="4 5">ATCC 43324</strain>
    </source>
</reference>
<keyword evidence="3" id="KW-0812">Transmembrane</keyword>
<accession>A0A1T4QXP6</accession>
<feature type="transmembrane region" description="Helical" evidence="3">
    <location>
        <begin position="327"/>
        <end position="349"/>
    </location>
</feature>
<evidence type="ECO:0000313" key="4">
    <source>
        <dbReference type="EMBL" id="SKA08530.1"/>
    </source>
</evidence>
<evidence type="ECO:0008006" key="6">
    <source>
        <dbReference type="Google" id="ProtNLM"/>
    </source>
</evidence>
<evidence type="ECO:0000256" key="2">
    <source>
        <dbReference type="SAM" id="MobiDB-lite"/>
    </source>
</evidence>
<protein>
    <recommendedName>
        <fullName evidence="6">Tail tape measure protein</fullName>
    </recommendedName>
</protein>
<sequence length="1180" mass="127671">MAKEVSFLIKIRDDGGAKRVTANAEEVGRVIRSVQDEAERLKRDVLTWSEAAQAVGVLQNSINELRGVLQDLTEAYQVQLVAETQLDTIMRQRMNSTDEEIQHVKDLCSAQQELGVIGDEVQLSGAQQMATFLKQKESLDVLIPAMNNLIAQQNGLNATNQDAVGIGNMMGKAMQGQTAVLQRVGITFDEAQERVLKYGTESERAAMLAEVITANVGNMNAELAKTDAGKQKQLENTLGDIKEKLGSMVQGAMPFVTIAAQTMICVAGCVKLITSLQALSAAFSLTAVKGLALAVHEKVVATAQNIMSASGYTAAGGTLALSVAVTALYAALTLGISVVITGLVSLFGLMGDEAEDTAESVDQLKESEDAFSRASSDVRAELDLEISRLASLIHNHENAAKKVSELNKKYGESFGYHRTAAEWYDTLIEKSKVYCAQMGYEAQAKVLSSQIAVAQLEKESKEAEHRQLGQQFLDKNGRSHYNWETTDGGRDYYDRLGGEIDTLNTKIGGLQTRYDSCISHMISAQKQLESSRKSTKLTGGNMNDATTEELKQEIEEKQQEVGRLKGDATAERQRLNKEIGRMQKEVNRRDAVNKREQGVSTGKKAEKTTGTPKTGKPVKVAKTLDDVTRNVSYYEAQLKKTDKADTAKIQKLTRLIAKYKELGAVIQAEIAEAGRPKELDTLEKIDVEIQRQQQLRKKAGRNQLTAIDSEIKRLNTLRTAFEDSSHVDLRLDEIKTYEQLDGEIAFYTKKLKTATDTERVEIQKQINALSDLKKKWDETLAGLKAPEDITRLNTMEKLDEAITYYQAKQKKASGEEISTIGATIVALEQKREALSRMMRLPEMHAETAKLDSMDAKELKLELKVMGLDGVKKRIKELQDMLADTKNPLGKNQREEVEKLIGSYGQYEKVLRKSDVHLTDLWGNTKGVAGGITSMTNALEGGRNAWETLAGVVDGAIQIFQGIAGVVDLIKAMTVTTQMSSAASQVKTAATTSETAATATHTAATAADTAATITNTAAKGGQAIASATASGASMPFPYNLIAIAAGVAAVVAALASVSGAFANGGIVGGSSPTGDKLLARVNSGEMILNGAQQSRLFNFINGVTPFADGGIVYGPTLSIMGEYAGARSNPEVIAPLNKLKSLIGGESNGGGRLEARLRGRDLVLALANETRISRRKTNIKL</sequence>
<evidence type="ECO:0000313" key="5">
    <source>
        <dbReference type="Proteomes" id="UP000190065"/>
    </source>
</evidence>
<keyword evidence="1" id="KW-0175">Coiled coil</keyword>
<evidence type="ECO:0000256" key="3">
    <source>
        <dbReference type="SAM" id="Phobius"/>
    </source>
</evidence>
<keyword evidence="3" id="KW-0472">Membrane</keyword>
<gene>
    <name evidence="4" type="ORF">SAMN02745202_02004</name>
</gene>
<dbReference type="eggNOG" id="COG1196">
    <property type="taxonomic scope" value="Bacteria"/>
</dbReference>
<dbReference type="Proteomes" id="UP000190065">
    <property type="component" value="Unassembled WGS sequence"/>
</dbReference>